<dbReference type="EC" id="2.1.1.171" evidence="3"/>
<evidence type="ECO:0000313" key="3">
    <source>
        <dbReference type="EMBL" id="NDY55898.1"/>
    </source>
</evidence>
<proteinExistence type="predicted"/>
<protein>
    <submittedName>
        <fullName evidence="3">16S rRNA (Guanine(966)-N(2))-methyltransferase RsmD</fullName>
        <ecNumber evidence="3">2.1.1.171</ecNumber>
    </submittedName>
</protein>
<keyword evidence="1 3" id="KW-0489">Methyltransferase</keyword>
<evidence type="ECO:0000256" key="2">
    <source>
        <dbReference type="ARBA" id="ARBA00022679"/>
    </source>
</evidence>
<gene>
    <name evidence="3" type="primary">rsmD</name>
    <name evidence="3" type="ORF">G3N56_03965</name>
</gene>
<dbReference type="PIRSF" id="PIRSF004553">
    <property type="entry name" value="CHP00095"/>
    <property type="match status" value="1"/>
</dbReference>
<evidence type="ECO:0000256" key="1">
    <source>
        <dbReference type="ARBA" id="ARBA00022603"/>
    </source>
</evidence>
<dbReference type="CDD" id="cd02440">
    <property type="entry name" value="AdoMet_MTases"/>
    <property type="match status" value="1"/>
</dbReference>
<dbReference type="PANTHER" id="PTHR43542:SF1">
    <property type="entry name" value="METHYLTRANSFERASE"/>
    <property type="match status" value="1"/>
</dbReference>
<dbReference type="PROSITE" id="PS00092">
    <property type="entry name" value="N6_MTASE"/>
    <property type="match status" value="1"/>
</dbReference>
<dbReference type="Proteomes" id="UP000469724">
    <property type="component" value="Unassembled WGS sequence"/>
</dbReference>
<dbReference type="PANTHER" id="PTHR43542">
    <property type="entry name" value="METHYLTRANSFERASE"/>
    <property type="match status" value="1"/>
</dbReference>
<dbReference type="InterPro" id="IPR029063">
    <property type="entry name" value="SAM-dependent_MTases_sf"/>
</dbReference>
<reference evidence="3 4" key="1">
    <citation type="submission" date="2020-02" db="EMBL/GenBank/DDBJ databases">
        <title>Comparative genomics of sulfur disproportionating microorganisms.</title>
        <authorList>
            <person name="Ward L.M."/>
            <person name="Bertran E."/>
            <person name="Johnston D.T."/>
        </authorList>
    </citation>
    <scope>NUCLEOTIDE SEQUENCE [LARGE SCALE GENOMIC DNA]</scope>
    <source>
        <strain evidence="3 4">DSM 3696</strain>
    </source>
</reference>
<keyword evidence="2 3" id="KW-0808">Transferase</keyword>
<dbReference type="AlphaFoldDB" id="A0A7K3NI81"/>
<comment type="caution">
    <text evidence="3">The sequence shown here is derived from an EMBL/GenBank/DDBJ whole genome shotgun (WGS) entry which is preliminary data.</text>
</comment>
<organism evidence="3 4">
    <name type="scientific">Desulfolutivibrio sulfodismutans</name>
    <dbReference type="NCBI Taxonomy" id="63561"/>
    <lineage>
        <taxon>Bacteria</taxon>
        <taxon>Pseudomonadati</taxon>
        <taxon>Thermodesulfobacteriota</taxon>
        <taxon>Desulfovibrionia</taxon>
        <taxon>Desulfovibrionales</taxon>
        <taxon>Desulfovibrionaceae</taxon>
        <taxon>Desulfolutivibrio</taxon>
    </lineage>
</organism>
<dbReference type="InterPro" id="IPR004398">
    <property type="entry name" value="RNA_MeTrfase_RsmD"/>
</dbReference>
<dbReference type="Pfam" id="PF03602">
    <property type="entry name" value="Cons_hypoth95"/>
    <property type="match status" value="1"/>
</dbReference>
<name>A0A7K3NI81_9BACT</name>
<accession>A0A7K3NI81</accession>
<dbReference type="InterPro" id="IPR002052">
    <property type="entry name" value="DNA_methylase_N6_adenine_CS"/>
</dbReference>
<evidence type="ECO:0000313" key="4">
    <source>
        <dbReference type="Proteomes" id="UP000469724"/>
    </source>
</evidence>
<dbReference type="NCBIfam" id="TIGR00095">
    <property type="entry name" value="16S rRNA (guanine(966)-N(2))-methyltransferase RsmD"/>
    <property type="match status" value="1"/>
</dbReference>
<keyword evidence="4" id="KW-1185">Reference proteome</keyword>
<sequence>MMLKLTGGVFKGRMLRTAEAKGCRPATGRVRESLFSMLASMGVDWPCCRVLDLFAGSGSVGFEAASRGAAEVVFVEKNPRLAALLRDNAAALGMGRDQFRVVVADVLAFLAKKQPPAPYQVVFADPPYGLDLLPPALARMTANGYVAPQGVAVAEIEAGLDTSPLASLPGLSCLTDRLFGQTRIMIWQIPTDAWQSTPEPSIP</sequence>
<dbReference type="EMBL" id="JAAGRQ010000011">
    <property type="protein sequence ID" value="NDY55898.1"/>
    <property type="molecule type" value="Genomic_DNA"/>
</dbReference>
<dbReference type="GO" id="GO:0003676">
    <property type="term" value="F:nucleic acid binding"/>
    <property type="evidence" value="ECO:0007669"/>
    <property type="project" value="InterPro"/>
</dbReference>
<dbReference type="Gene3D" id="3.40.50.150">
    <property type="entry name" value="Vaccinia Virus protein VP39"/>
    <property type="match status" value="1"/>
</dbReference>
<dbReference type="SUPFAM" id="SSF53335">
    <property type="entry name" value="S-adenosyl-L-methionine-dependent methyltransferases"/>
    <property type="match status" value="1"/>
</dbReference>
<dbReference type="GO" id="GO:0052913">
    <property type="term" value="F:16S rRNA (guanine(966)-N(2))-methyltransferase activity"/>
    <property type="evidence" value="ECO:0007669"/>
    <property type="project" value="UniProtKB-EC"/>
</dbReference>